<feature type="domain" description="HTH gntR-type" evidence="4">
    <location>
        <begin position="13"/>
        <end position="81"/>
    </location>
</feature>
<dbReference type="SUPFAM" id="SSF46785">
    <property type="entry name" value="Winged helix' DNA-binding domain"/>
    <property type="match status" value="1"/>
</dbReference>
<evidence type="ECO:0000256" key="3">
    <source>
        <dbReference type="ARBA" id="ARBA00023163"/>
    </source>
</evidence>
<dbReference type="Pfam" id="PF13377">
    <property type="entry name" value="Peripla_BP_3"/>
    <property type="match status" value="1"/>
</dbReference>
<evidence type="ECO:0000313" key="7">
    <source>
        <dbReference type="Proteomes" id="UP000256321"/>
    </source>
</evidence>
<reference evidence="6 7" key="1">
    <citation type="submission" date="2018-07" db="EMBL/GenBank/DDBJ databases">
        <title>Parabacteroides acidifaciens nov. sp., isolated from human feces.</title>
        <authorList>
            <person name="Wang Y.J."/>
        </authorList>
    </citation>
    <scope>NUCLEOTIDE SEQUENCE [LARGE SCALE GENOMIC DNA]</scope>
    <source>
        <strain evidence="6 7">426-9</strain>
    </source>
</reference>
<evidence type="ECO:0000259" key="4">
    <source>
        <dbReference type="PROSITE" id="PS50949"/>
    </source>
</evidence>
<dbReference type="EMBL" id="JACRTI010000046">
    <property type="protein sequence ID" value="MBC8603117.1"/>
    <property type="molecule type" value="Genomic_DNA"/>
</dbReference>
<organism evidence="6 7">
    <name type="scientific">Parabacteroides acidifaciens</name>
    <dbReference type="NCBI Taxonomy" id="2290935"/>
    <lineage>
        <taxon>Bacteria</taxon>
        <taxon>Pseudomonadati</taxon>
        <taxon>Bacteroidota</taxon>
        <taxon>Bacteroidia</taxon>
        <taxon>Bacteroidales</taxon>
        <taxon>Tannerellaceae</taxon>
        <taxon>Parabacteroides</taxon>
    </lineage>
</organism>
<dbReference type="InterPro" id="IPR036388">
    <property type="entry name" value="WH-like_DNA-bd_sf"/>
</dbReference>
<name>A0A3D8HB30_9BACT</name>
<evidence type="ECO:0000313" key="5">
    <source>
        <dbReference type="EMBL" id="MBC8603117.1"/>
    </source>
</evidence>
<dbReference type="InterPro" id="IPR046335">
    <property type="entry name" value="LacI/GalR-like_sensor"/>
</dbReference>
<dbReference type="Proteomes" id="UP000629596">
    <property type="component" value="Unassembled WGS sequence"/>
</dbReference>
<keyword evidence="2" id="KW-0238">DNA-binding</keyword>
<dbReference type="PANTHER" id="PTHR38445">
    <property type="entry name" value="HTH-TYPE TRANSCRIPTIONAL REPRESSOR YTRA"/>
    <property type="match status" value="1"/>
</dbReference>
<evidence type="ECO:0000256" key="1">
    <source>
        <dbReference type="ARBA" id="ARBA00023015"/>
    </source>
</evidence>
<dbReference type="Gene3D" id="3.40.50.2300">
    <property type="match status" value="2"/>
</dbReference>
<accession>A0A3D8HB30</accession>
<dbReference type="EMBL" id="QREV01000046">
    <property type="protein sequence ID" value="RDU48174.1"/>
    <property type="molecule type" value="Genomic_DNA"/>
</dbReference>
<gene>
    <name evidence="6" type="ORF">DWU89_15865</name>
    <name evidence="5" type="ORF">H8784_15495</name>
</gene>
<keyword evidence="1" id="KW-0805">Transcription regulation</keyword>
<dbReference type="Pfam" id="PF00392">
    <property type="entry name" value="GntR"/>
    <property type="match status" value="1"/>
</dbReference>
<dbReference type="GO" id="GO:0003677">
    <property type="term" value="F:DNA binding"/>
    <property type="evidence" value="ECO:0007669"/>
    <property type="project" value="UniProtKB-KW"/>
</dbReference>
<dbReference type="SMART" id="SM00345">
    <property type="entry name" value="HTH_GNTR"/>
    <property type="match status" value="1"/>
</dbReference>
<comment type="caution">
    <text evidence="6">The sequence shown here is derived from an EMBL/GenBank/DDBJ whole genome shotgun (WGS) entry which is preliminary data.</text>
</comment>
<proteinExistence type="predicted"/>
<dbReference type="CDD" id="cd07377">
    <property type="entry name" value="WHTH_GntR"/>
    <property type="match status" value="1"/>
</dbReference>
<dbReference type="InterPro" id="IPR000524">
    <property type="entry name" value="Tscrpt_reg_HTH_GntR"/>
</dbReference>
<protein>
    <submittedName>
        <fullName evidence="6">GntR family transcriptional regulator</fullName>
    </submittedName>
</protein>
<dbReference type="Gene3D" id="1.10.10.10">
    <property type="entry name" value="Winged helix-like DNA-binding domain superfamily/Winged helix DNA-binding domain"/>
    <property type="match status" value="1"/>
</dbReference>
<dbReference type="AlphaFoldDB" id="A0A3D8HB30"/>
<evidence type="ECO:0000256" key="2">
    <source>
        <dbReference type="ARBA" id="ARBA00023125"/>
    </source>
</evidence>
<dbReference type="GO" id="GO:0003700">
    <property type="term" value="F:DNA-binding transcription factor activity"/>
    <property type="evidence" value="ECO:0007669"/>
    <property type="project" value="InterPro"/>
</dbReference>
<dbReference type="InterPro" id="IPR028082">
    <property type="entry name" value="Peripla_BP_I"/>
</dbReference>
<dbReference type="PROSITE" id="PS50949">
    <property type="entry name" value="HTH_GNTR"/>
    <property type="match status" value="1"/>
</dbReference>
<reference evidence="5 8" key="2">
    <citation type="submission" date="2020-08" db="EMBL/GenBank/DDBJ databases">
        <title>Genome public.</title>
        <authorList>
            <person name="Liu C."/>
            <person name="Sun Q."/>
        </authorList>
    </citation>
    <scope>NUCLEOTIDE SEQUENCE [LARGE SCALE GENOMIC DNA]</scope>
    <source>
        <strain evidence="5 8">426_9</strain>
    </source>
</reference>
<dbReference type="RefSeq" id="WP_115500605.1">
    <property type="nucleotide sequence ID" value="NZ_JACRTI010000046.1"/>
</dbReference>
<keyword evidence="3" id="KW-0804">Transcription</keyword>
<dbReference type="InterPro" id="IPR036390">
    <property type="entry name" value="WH_DNA-bd_sf"/>
</dbReference>
<keyword evidence="8" id="KW-1185">Reference proteome</keyword>
<dbReference type="PANTHER" id="PTHR38445:SF10">
    <property type="entry name" value="GNTR-FAMILY TRANSCRIPTIONAL REGULATOR"/>
    <property type="match status" value="1"/>
</dbReference>
<evidence type="ECO:0000313" key="8">
    <source>
        <dbReference type="Proteomes" id="UP000629596"/>
    </source>
</evidence>
<sequence length="344" mass="39929">MDKLIKIDTNSQVPVYKQIIEQITNLIYIGQYRAGELLPSMNELSDQLEISKETIKKAYSILRQRNLIEATQGKGFFVADSTVDRKMNILLLFDKISTYKQVLYNSFYRHIGNYAEITIRLHNQDIDVFEKFIDENLDTFDYYVITPHFPLKADVHKRVLKAIKRIPNRKLILLDKGLDDLPGNYGAIYQDFHHDVYEGMMQGVKKIKKYSKLNVTTSTSSLYAPYIKDGIKQFCADNNIEVEFHPTISPEIIHPKEVYLILNSQLDTELIQLIRFAKEQKFKIGKDIGIISYNEAPINEIIQDGLTTISTDFEQMGELAAKMILEKNPRKIKCDFKLIKRNTF</sequence>
<evidence type="ECO:0000313" key="6">
    <source>
        <dbReference type="EMBL" id="RDU48174.1"/>
    </source>
</evidence>
<dbReference type="Proteomes" id="UP000256321">
    <property type="component" value="Unassembled WGS sequence"/>
</dbReference>
<dbReference type="SUPFAM" id="SSF53822">
    <property type="entry name" value="Periplasmic binding protein-like I"/>
    <property type="match status" value="1"/>
</dbReference>